<dbReference type="Proteomes" id="UP000707206">
    <property type="component" value="Unassembled WGS sequence"/>
</dbReference>
<dbReference type="PROSITE" id="PS50042">
    <property type="entry name" value="CNMP_BINDING_3"/>
    <property type="match status" value="1"/>
</dbReference>
<dbReference type="InterPro" id="IPR036390">
    <property type="entry name" value="WH_DNA-bd_sf"/>
</dbReference>
<name>A0A967AQJ8_9FLAO</name>
<dbReference type="SUPFAM" id="SSF46785">
    <property type="entry name" value="Winged helix' DNA-binding domain"/>
    <property type="match status" value="1"/>
</dbReference>
<dbReference type="EMBL" id="VIKU02000001">
    <property type="protein sequence ID" value="NHF58147.1"/>
    <property type="molecule type" value="Genomic_DNA"/>
</dbReference>
<keyword evidence="2" id="KW-0238">DNA-binding</keyword>
<dbReference type="InterPro" id="IPR050397">
    <property type="entry name" value="Env_Response_Regulators"/>
</dbReference>
<dbReference type="InterPro" id="IPR014710">
    <property type="entry name" value="RmlC-like_jellyroll"/>
</dbReference>
<dbReference type="PANTHER" id="PTHR24567:SF26">
    <property type="entry name" value="REGULATORY PROTEIN YEIL"/>
    <property type="match status" value="1"/>
</dbReference>
<evidence type="ECO:0000256" key="1">
    <source>
        <dbReference type="ARBA" id="ARBA00023015"/>
    </source>
</evidence>
<reference evidence="6" key="2">
    <citation type="submission" date="2020-03" db="EMBL/GenBank/DDBJ databases">
        <title>Flavobacteriaceae bacterium strain TP-CH-4, a member of the family Flavobacteriaceae isolated from a deep-sea seamount.</title>
        <authorList>
            <person name="Zhang D.-C."/>
        </authorList>
    </citation>
    <scope>NUCLEOTIDE SEQUENCE</scope>
    <source>
        <strain evidence="6">TP-CH-4</strain>
    </source>
</reference>
<dbReference type="GO" id="GO:0003700">
    <property type="term" value="F:DNA-binding transcription factor activity"/>
    <property type="evidence" value="ECO:0007669"/>
    <property type="project" value="TreeGrafter"/>
</dbReference>
<keyword evidence="7" id="KW-1185">Reference proteome</keyword>
<evidence type="ECO:0000259" key="4">
    <source>
        <dbReference type="PROSITE" id="PS50042"/>
    </source>
</evidence>
<gene>
    <name evidence="6" type="ORF">FK220_002260</name>
</gene>
<dbReference type="CDD" id="cd00038">
    <property type="entry name" value="CAP_ED"/>
    <property type="match status" value="1"/>
</dbReference>
<reference evidence="6" key="1">
    <citation type="submission" date="2019-07" db="EMBL/GenBank/DDBJ databases">
        <authorList>
            <person name="De-Chao Zhang Q."/>
        </authorList>
    </citation>
    <scope>NUCLEOTIDE SEQUENCE</scope>
    <source>
        <strain evidence="6">TP-CH-4</strain>
    </source>
</reference>
<feature type="domain" description="HTH crp-type" evidence="5">
    <location>
        <begin position="145"/>
        <end position="210"/>
    </location>
</feature>
<keyword evidence="1" id="KW-0805">Transcription regulation</keyword>
<dbReference type="PANTHER" id="PTHR24567">
    <property type="entry name" value="CRP FAMILY TRANSCRIPTIONAL REGULATORY PROTEIN"/>
    <property type="match status" value="1"/>
</dbReference>
<dbReference type="Pfam" id="PF00027">
    <property type="entry name" value="cNMP_binding"/>
    <property type="match status" value="1"/>
</dbReference>
<dbReference type="InterPro" id="IPR036388">
    <property type="entry name" value="WH-like_DNA-bd_sf"/>
</dbReference>
<organism evidence="6 7">
    <name type="scientific">Pelagihabitans pacificus</name>
    <dbReference type="NCBI Taxonomy" id="2696054"/>
    <lineage>
        <taxon>Bacteria</taxon>
        <taxon>Pseudomonadati</taxon>
        <taxon>Bacteroidota</taxon>
        <taxon>Flavobacteriia</taxon>
        <taxon>Flavobacteriales</taxon>
        <taxon>Flavobacteriaceae</taxon>
        <taxon>Pelagihabitans</taxon>
    </lineage>
</organism>
<evidence type="ECO:0000313" key="6">
    <source>
        <dbReference type="EMBL" id="NHF58147.1"/>
    </source>
</evidence>
<dbReference type="GO" id="GO:0005829">
    <property type="term" value="C:cytosol"/>
    <property type="evidence" value="ECO:0007669"/>
    <property type="project" value="TreeGrafter"/>
</dbReference>
<dbReference type="PROSITE" id="PS51063">
    <property type="entry name" value="HTH_CRP_2"/>
    <property type="match status" value="1"/>
</dbReference>
<dbReference type="Gene3D" id="1.10.10.10">
    <property type="entry name" value="Winged helix-like DNA-binding domain superfamily/Winged helix DNA-binding domain"/>
    <property type="match status" value="1"/>
</dbReference>
<comment type="caution">
    <text evidence="6">The sequence shown here is derived from an EMBL/GenBank/DDBJ whole genome shotgun (WGS) entry which is preliminary data.</text>
</comment>
<evidence type="ECO:0000313" key="7">
    <source>
        <dbReference type="Proteomes" id="UP000707206"/>
    </source>
</evidence>
<accession>A0A967AQJ8</accession>
<evidence type="ECO:0000259" key="5">
    <source>
        <dbReference type="PROSITE" id="PS51063"/>
    </source>
</evidence>
<keyword evidence="3" id="KW-0804">Transcription</keyword>
<dbReference type="SUPFAM" id="SSF51206">
    <property type="entry name" value="cAMP-binding domain-like"/>
    <property type="match status" value="1"/>
</dbReference>
<dbReference type="Pfam" id="PF13545">
    <property type="entry name" value="HTH_Crp_2"/>
    <property type="match status" value="1"/>
</dbReference>
<sequence length="210" mass="24409">MNEVLQNNYGYLLEPELLKEIEEVGVYKKIGEGTQLMDIGEPISTMPLLLNGAIKVLREDEKGDELLLYFLERGDTCAMTFSCCMGKSKSEIRAIAESDTELLLIPVEKMEVWMGRYKTWQQFILDSYHTRMMELLDTVDTLAFMKMDERLLKHLQDKAKVNHDDMVQTTHKDIALDMHTSRVVVSRLLKKLEKEGKIEMHRNQIRVIDL</sequence>
<dbReference type="AlphaFoldDB" id="A0A967AQJ8"/>
<dbReference type="RefSeq" id="WP_152572652.1">
    <property type="nucleotide sequence ID" value="NZ_VIKU02000001.1"/>
</dbReference>
<dbReference type="InterPro" id="IPR012318">
    <property type="entry name" value="HTH_CRP"/>
</dbReference>
<dbReference type="InterPro" id="IPR018490">
    <property type="entry name" value="cNMP-bd_dom_sf"/>
</dbReference>
<dbReference type="InterPro" id="IPR000595">
    <property type="entry name" value="cNMP-bd_dom"/>
</dbReference>
<dbReference type="SMART" id="SM00419">
    <property type="entry name" value="HTH_CRP"/>
    <property type="match status" value="1"/>
</dbReference>
<protein>
    <submittedName>
        <fullName evidence="6">Crp/Fnr family transcriptional regulator</fullName>
    </submittedName>
</protein>
<feature type="domain" description="Cyclic nucleotide-binding" evidence="4">
    <location>
        <begin position="13"/>
        <end position="76"/>
    </location>
</feature>
<evidence type="ECO:0000256" key="2">
    <source>
        <dbReference type="ARBA" id="ARBA00023125"/>
    </source>
</evidence>
<evidence type="ECO:0000256" key="3">
    <source>
        <dbReference type="ARBA" id="ARBA00023163"/>
    </source>
</evidence>
<dbReference type="GO" id="GO:0003677">
    <property type="term" value="F:DNA binding"/>
    <property type="evidence" value="ECO:0007669"/>
    <property type="project" value="UniProtKB-KW"/>
</dbReference>
<proteinExistence type="predicted"/>
<dbReference type="Gene3D" id="2.60.120.10">
    <property type="entry name" value="Jelly Rolls"/>
    <property type="match status" value="1"/>
</dbReference>